<protein>
    <submittedName>
        <fullName evidence="2">Uncharacterized protein</fullName>
    </submittedName>
</protein>
<dbReference type="AlphaFoldDB" id="A0A8H7XZR6"/>
<accession>A0A8H7XZR6</accession>
<dbReference type="OrthoDB" id="195231at2759"/>
<proteinExistence type="predicted"/>
<feature type="signal peptide" evidence="1">
    <location>
        <begin position="1"/>
        <end position="23"/>
    </location>
</feature>
<evidence type="ECO:0000256" key="1">
    <source>
        <dbReference type="SAM" id="SignalP"/>
    </source>
</evidence>
<sequence length="265" mass="28146">MGNSNNKSSLFVGLLIAIPAATAQNLRTTTAFPLPSIPTISALAPLPVQSTQKFQPQLSILPSQPISLNTLVAAPVPSGFPSPLPDGVARTASGKPIPCSPKNVKLNPSTHKLISECVETSFCAQPPGTPVNATGLGICFPRLCRRDEYPFGYGTYGGGQGRRKNATVIPIPPMCPKGTFCPDTGSGCRLEVEIGGQCELARDEQCMAPPPNPNVNPKENKAICLNGVCMYVQIPLFAQFAVINAAITRSLFLGQQHNRWVKVAR</sequence>
<dbReference type="EMBL" id="JAFIQS010000004">
    <property type="protein sequence ID" value="KAG5169943.1"/>
    <property type="molecule type" value="Genomic_DNA"/>
</dbReference>
<comment type="caution">
    <text evidence="2">The sequence shown here is derived from an EMBL/GenBank/DDBJ whole genome shotgun (WGS) entry which is preliminary data.</text>
</comment>
<feature type="chain" id="PRO_5034354749" evidence="1">
    <location>
        <begin position="24"/>
        <end position="265"/>
    </location>
</feature>
<name>A0A8H7XZR6_PSICU</name>
<evidence type="ECO:0000313" key="2">
    <source>
        <dbReference type="EMBL" id="KAG5169943.1"/>
    </source>
</evidence>
<reference evidence="2" key="1">
    <citation type="submission" date="2021-02" db="EMBL/GenBank/DDBJ databases">
        <title>Psilocybe cubensis genome.</title>
        <authorList>
            <person name="Mckernan K.J."/>
            <person name="Crawford S."/>
            <person name="Trippe A."/>
            <person name="Kane L.T."/>
            <person name="Mclaughlin S."/>
        </authorList>
    </citation>
    <scope>NUCLEOTIDE SEQUENCE [LARGE SCALE GENOMIC DNA]</scope>
    <source>
        <strain evidence="2">MGC-MH-2018</strain>
    </source>
</reference>
<organism evidence="2">
    <name type="scientific">Psilocybe cubensis</name>
    <name type="common">Psychedelic mushroom</name>
    <name type="synonym">Stropharia cubensis</name>
    <dbReference type="NCBI Taxonomy" id="181762"/>
    <lineage>
        <taxon>Eukaryota</taxon>
        <taxon>Fungi</taxon>
        <taxon>Dikarya</taxon>
        <taxon>Basidiomycota</taxon>
        <taxon>Agaricomycotina</taxon>
        <taxon>Agaricomycetes</taxon>
        <taxon>Agaricomycetidae</taxon>
        <taxon>Agaricales</taxon>
        <taxon>Agaricineae</taxon>
        <taxon>Strophariaceae</taxon>
        <taxon>Psilocybe</taxon>
    </lineage>
</organism>
<gene>
    <name evidence="2" type="ORF">JR316_004325</name>
</gene>
<keyword evidence="1" id="KW-0732">Signal</keyword>